<dbReference type="AlphaFoldDB" id="A0A1I7N4F5"/>
<name>A0A1I7N4F5_9HYPH</name>
<organism evidence="2 3">
    <name type="scientific">Hyphomicrobium facile</name>
    <dbReference type="NCBI Taxonomy" id="51670"/>
    <lineage>
        <taxon>Bacteria</taxon>
        <taxon>Pseudomonadati</taxon>
        <taxon>Pseudomonadota</taxon>
        <taxon>Alphaproteobacteria</taxon>
        <taxon>Hyphomicrobiales</taxon>
        <taxon>Hyphomicrobiaceae</taxon>
        <taxon>Hyphomicrobium</taxon>
    </lineage>
</organism>
<evidence type="ECO:0000259" key="1">
    <source>
        <dbReference type="Pfam" id="PF13581"/>
    </source>
</evidence>
<keyword evidence="2" id="KW-0808">Transferase</keyword>
<feature type="domain" description="Histidine kinase/HSP90-like ATPase" evidence="1">
    <location>
        <begin position="11"/>
        <end position="131"/>
    </location>
</feature>
<dbReference type="Pfam" id="PF13581">
    <property type="entry name" value="HATPase_c_2"/>
    <property type="match status" value="1"/>
</dbReference>
<evidence type="ECO:0000313" key="2">
    <source>
        <dbReference type="EMBL" id="SFV29473.1"/>
    </source>
</evidence>
<proteinExistence type="predicted"/>
<dbReference type="InterPro" id="IPR003594">
    <property type="entry name" value="HATPase_dom"/>
</dbReference>
<accession>A0A1I7N4F5</accession>
<protein>
    <submittedName>
        <fullName evidence="2">Anti-sigma regulatory factor (Ser/Thr protein kinase)</fullName>
    </submittedName>
</protein>
<dbReference type="Proteomes" id="UP000199423">
    <property type="component" value="Unassembled WGS sequence"/>
</dbReference>
<evidence type="ECO:0000313" key="3">
    <source>
        <dbReference type="Proteomes" id="UP000199423"/>
    </source>
</evidence>
<keyword evidence="3" id="KW-1185">Reference proteome</keyword>
<dbReference type="STRING" id="51670.SAMN04488557_1260"/>
<gene>
    <name evidence="2" type="ORF">SAMN04488557_1260</name>
</gene>
<dbReference type="CDD" id="cd16936">
    <property type="entry name" value="HATPase_RsbW-like"/>
    <property type="match status" value="1"/>
</dbReference>
<dbReference type="SUPFAM" id="SSF55874">
    <property type="entry name" value="ATPase domain of HSP90 chaperone/DNA topoisomerase II/histidine kinase"/>
    <property type="match status" value="1"/>
</dbReference>
<dbReference type="Gene3D" id="3.30.565.10">
    <property type="entry name" value="Histidine kinase-like ATPase, C-terminal domain"/>
    <property type="match status" value="1"/>
</dbReference>
<dbReference type="GO" id="GO:0016301">
    <property type="term" value="F:kinase activity"/>
    <property type="evidence" value="ECO:0007669"/>
    <property type="project" value="UniProtKB-KW"/>
</dbReference>
<keyword evidence="2" id="KW-0418">Kinase</keyword>
<dbReference type="OrthoDB" id="9792240at2"/>
<dbReference type="RefSeq" id="WP_092865579.1">
    <property type="nucleotide sequence ID" value="NZ_FPCH01000001.1"/>
</dbReference>
<dbReference type="EMBL" id="FPCH01000001">
    <property type="protein sequence ID" value="SFV29473.1"/>
    <property type="molecule type" value="Genomic_DNA"/>
</dbReference>
<dbReference type="InterPro" id="IPR036890">
    <property type="entry name" value="HATPase_C_sf"/>
</dbReference>
<sequence>MKFAGQISLQPTPSDVTRLNAWLDRTFVESRIEKSLAADLKLCLNEIVANLISYGLKDRAGPFISIDINLQPGCAKATVRDNGAYFDIREWPLPKDRDLMSGEPGGFGVALIRERASRIDYAREGEFNRLDIACEG</sequence>
<reference evidence="3" key="1">
    <citation type="submission" date="2016-10" db="EMBL/GenBank/DDBJ databases">
        <authorList>
            <person name="Varghese N."/>
            <person name="Submissions S."/>
        </authorList>
    </citation>
    <scope>NUCLEOTIDE SEQUENCE [LARGE SCALE GENOMIC DNA]</scope>
    <source>
        <strain evidence="3">DSM 1565</strain>
    </source>
</reference>